<dbReference type="EMBL" id="AP027059">
    <property type="protein sequence ID" value="BDU50866.1"/>
    <property type="molecule type" value="Genomic_DNA"/>
</dbReference>
<feature type="coiled-coil region" evidence="13">
    <location>
        <begin position="198"/>
        <end position="257"/>
    </location>
</feature>
<keyword evidence="6 14" id="KW-0812">Transmembrane</keyword>
<evidence type="ECO:0000256" key="4">
    <source>
        <dbReference type="ARBA" id="ARBA00022553"/>
    </source>
</evidence>
<name>A0AAU9DWZ0_9FUSO</name>
<keyword evidence="13" id="KW-0175">Coiled coil</keyword>
<dbReference type="InterPro" id="IPR005467">
    <property type="entry name" value="His_kinase_dom"/>
</dbReference>
<sequence length="672" mass="79062">MKIKKKLTIYSMISGLITFLILWTFVYSGLEKEKLKELNKEIEISNHVVKDLIVSPVWDYDFDLLYTSLSKFLENSYISKIIVKNIDDNIILDLEKSNSIHKKYNLKLEKNGEKIGEVEICYNKTKVENDMKDIKYKINILLLLVMILFIIFNYVEYNYFLKPLSIFREGFKKVSDGVLSYRIDLKRKDEFRELEIYFNKMTNSLKEENEKNEKSKKEIKEKSDELEAAYNEMSAINDTLTETLKELEESENKYRNLFNYSPVGMVIFNYQTGEIKEFNREFLSIFDLKTIDVIKLNILTLITLDAMNKIREKIKINEPVYNYDIELENDKYIILSASLVNKNEKIAQIVVKDITELKKLQKRIEGYAKELELKVKDRTKKLEDANIKIREQQNDMVENAYNRGLLEVTAGVIHNIGNIVNIINLNIEEILEKEEGKENKTIKFFEEIAFQEIKRVENKSENLKKIENIMPKLIDAMKNRELGYTEKFKFLYKKINHLKDIIHLQQNFIGELGTEDYNNMNEILDEVLELYESSIEKRKIKIKFNKGDVPDLLSDKGQLIQIYSNFIKNSYESIEEKGIENGEITITTYFENDNIIVKLKDNGLGIKKEDKDKLFTFGFSTKKKAGKGNGFGLHNTKMILDKYMCDIDINSEYGEFMEFILKIPIKKTDKKR</sequence>
<dbReference type="InterPro" id="IPR003594">
    <property type="entry name" value="HATPase_dom"/>
</dbReference>
<evidence type="ECO:0000256" key="3">
    <source>
        <dbReference type="ARBA" id="ARBA00012438"/>
    </source>
</evidence>
<dbReference type="GO" id="GO:0030295">
    <property type="term" value="F:protein kinase activator activity"/>
    <property type="evidence" value="ECO:0007669"/>
    <property type="project" value="TreeGrafter"/>
</dbReference>
<dbReference type="InterPro" id="IPR036890">
    <property type="entry name" value="HATPase_C_sf"/>
</dbReference>
<dbReference type="InterPro" id="IPR050351">
    <property type="entry name" value="BphY/WalK/GraS-like"/>
</dbReference>
<evidence type="ECO:0000256" key="1">
    <source>
        <dbReference type="ARBA" id="ARBA00000085"/>
    </source>
</evidence>
<evidence type="ECO:0000256" key="10">
    <source>
        <dbReference type="ARBA" id="ARBA00022989"/>
    </source>
</evidence>
<dbReference type="CDD" id="cd06225">
    <property type="entry name" value="HAMP"/>
    <property type="match status" value="1"/>
</dbReference>
<keyword evidence="18" id="KW-1185">Reference proteome</keyword>
<dbReference type="SMART" id="SM00091">
    <property type="entry name" value="PAS"/>
    <property type="match status" value="1"/>
</dbReference>
<organism evidence="17 18">
    <name type="scientific">Haliovirga abyssi</name>
    <dbReference type="NCBI Taxonomy" id="2996794"/>
    <lineage>
        <taxon>Bacteria</taxon>
        <taxon>Fusobacteriati</taxon>
        <taxon>Fusobacteriota</taxon>
        <taxon>Fusobacteriia</taxon>
        <taxon>Fusobacteriales</taxon>
        <taxon>Haliovirgaceae</taxon>
        <taxon>Haliovirga</taxon>
    </lineage>
</organism>
<dbReference type="Pfam" id="PF13188">
    <property type="entry name" value="PAS_8"/>
    <property type="match status" value="1"/>
</dbReference>
<dbReference type="SMART" id="SM00304">
    <property type="entry name" value="HAMP"/>
    <property type="match status" value="1"/>
</dbReference>
<evidence type="ECO:0000256" key="7">
    <source>
        <dbReference type="ARBA" id="ARBA00022741"/>
    </source>
</evidence>
<reference evidence="17 18" key="1">
    <citation type="submission" date="2022-11" db="EMBL/GenBank/DDBJ databases">
        <title>Haliovirga abyssi gen. nov., sp. nov., a mesophilic fermentative bacterium isolated from the Iheya North hydrothermal field and the proposal of Haliovirgaceae fam. nov.</title>
        <authorList>
            <person name="Miyazaki U."/>
            <person name="Tame A."/>
            <person name="Miyazaki J."/>
            <person name="Takai K."/>
            <person name="Sawayama S."/>
            <person name="Kitajima M."/>
            <person name="Okamoto A."/>
            <person name="Nakagawa S."/>
        </authorList>
    </citation>
    <scope>NUCLEOTIDE SEQUENCE [LARGE SCALE GENOMIC DNA]</scope>
    <source>
        <strain evidence="17 18">IC12</strain>
    </source>
</reference>
<dbReference type="Gene3D" id="3.30.565.10">
    <property type="entry name" value="Histidine kinase-like ATPase, C-terminal domain"/>
    <property type="match status" value="1"/>
</dbReference>
<evidence type="ECO:0000256" key="9">
    <source>
        <dbReference type="ARBA" id="ARBA00022840"/>
    </source>
</evidence>
<dbReference type="AlphaFoldDB" id="A0AAU9DWZ0"/>
<dbReference type="SMART" id="SM00387">
    <property type="entry name" value="HATPase_c"/>
    <property type="match status" value="1"/>
</dbReference>
<dbReference type="Proteomes" id="UP001321582">
    <property type="component" value="Chromosome"/>
</dbReference>
<keyword evidence="12 14" id="KW-0472">Membrane</keyword>
<dbReference type="RefSeq" id="WP_307903716.1">
    <property type="nucleotide sequence ID" value="NZ_AP027059.1"/>
</dbReference>
<dbReference type="GO" id="GO:0005524">
    <property type="term" value="F:ATP binding"/>
    <property type="evidence" value="ECO:0007669"/>
    <property type="project" value="UniProtKB-KW"/>
</dbReference>
<proteinExistence type="predicted"/>
<keyword evidence="4" id="KW-0597">Phosphoprotein</keyword>
<keyword evidence="10 14" id="KW-1133">Transmembrane helix</keyword>
<dbReference type="Pfam" id="PF00672">
    <property type="entry name" value="HAMP"/>
    <property type="match status" value="1"/>
</dbReference>
<keyword evidence="9" id="KW-0067">ATP-binding</keyword>
<dbReference type="SUPFAM" id="SSF55874">
    <property type="entry name" value="ATPase domain of HSP90 chaperone/DNA topoisomerase II/histidine kinase"/>
    <property type="match status" value="1"/>
</dbReference>
<gene>
    <name evidence="17" type="ORF">HLVA_14350</name>
</gene>
<dbReference type="EC" id="2.7.13.3" evidence="3"/>
<feature type="transmembrane region" description="Helical" evidence="14">
    <location>
        <begin position="136"/>
        <end position="155"/>
    </location>
</feature>
<dbReference type="SUPFAM" id="SSF158472">
    <property type="entry name" value="HAMP domain-like"/>
    <property type="match status" value="1"/>
</dbReference>
<dbReference type="GO" id="GO:0000156">
    <property type="term" value="F:phosphorelay response regulator activity"/>
    <property type="evidence" value="ECO:0007669"/>
    <property type="project" value="TreeGrafter"/>
</dbReference>
<comment type="catalytic activity">
    <reaction evidence="1">
        <text>ATP + protein L-histidine = ADP + protein N-phospho-L-histidine.</text>
        <dbReference type="EC" id="2.7.13.3"/>
    </reaction>
</comment>
<dbReference type="PANTHER" id="PTHR42878">
    <property type="entry name" value="TWO-COMPONENT HISTIDINE KINASE"/>
    <property type="match status" value="1"/>
</dbReference>
<dbReference type="InterPro" id="IPR035965">
    <property type="entry name" value="PAS-like_dom_sf"/>
</dbReference>
<dbReference type="Gene3D" id="6.10.340.10">
    <property type="match status" value="1"/>
</dbReference>
<dbReference type="InterPro" id="IPR000014">
    <property type="entry name" value="PAS"/>
</dbReference>
<keyword evidence="8" id="KW-0418">Kinase</keyword>
<feature type="domain" description="Histidine kinase" evidence="15">
    <location>
        <begin position="411"/>
        <end position="667"/>
    </location>
</feature>
<dbReference type="SUPFAM" id="SSF55785">
    <property type="entry name" value="PYP-like sensor domain (PAS domain)"/>
    <property type="match status" value="1"/>
</dbReference>
<evidence type="ECO:0000256" key="6">
    <source>
        <dbReference type="ARBA" id="ARBA00022692"/>
    </source>
</evidence>
<evidence type="ECO:0000313" key="18">
    <source>
        <dbReference type="Proteomes" id="UP001321582"/>
    </source>
</evidence>
<evidence type="ECO:0000259" key="15">
    <source>
        <dbReference type="PROSITE" id="PS50109"/>
    </source>
</evidence>
<feature type="transmembrane region" description="Helical" evidence="14">
    <location>
        <begin position="12"/>
        <end position="30"/>
    </location>
</feature>
<dbReference type="Gene3D" id="3.30.450.20">
    <property type="entry name" value="PAS domain"/>
    <property type="match status" value="1"/>
</dbReference>
<keyword evidence="11" id="KW-0902">Two-component regulatory system</keyword>
<dbReference type="PROSITE" id="PS50885">
    <property type="entry name" value="HAMP"/>
    <property type="match status" value="1"/>
</dbReference>
<keyword evidence="5" id="KW-0808">Transferase</keyword>
<dbReference type="NCBIfam" id="TIGR00229">
    <property type="entry name" value="sensory_box"/>
    <property type="match status" value="1"/>
</dbReference>
<dbReference type="GO" id="GO:0007234">
    <property type="term" value="P:osmosensory signaling via phosphorelay pathway"/>
    <property type="evidence" value="ECO:0007669"/>
    <property type="project" value="TreeGrafter"/>
</dbReference>
<evidence type="ECO:0000256" key="11">
    <source>
        <dbReference type="ARBA" id="ARBA00023012"/>
    </source>
</evidence>
<evidence type="ECO:0000256" key="8">
    <source>
        <dbReference type="ARBA" id="ARBA00022777"/>
    </source>
</evidence>
<dbReference type="PROSITE" id="PS50109">
    <property type="entry name" value="HIS_KIN"/>
    <property type="match status" value="1"/>
</dbReference>
<feature type="domain" description="HAMP" evidence="16">
    <location>
        <begin position="158"/>
        <end position="210"/>
    </location>
</feature>
<dbReference type="Pfam" id="PF02518">
    <property type="entry name" value="HATPase_c"/>
    <property type="match status" value="1"/>
</dbReference>
<accession>A0AAU9DWZ0</accession>
<protein>
    <recommendedName>
        <fullName evidence="3">histidine kinase</fullName>
        <ecNumber evidence="3">2.7.13.3</ecNumber>
    </recommendedName>
</protein>
<evidence type="ECO:0000256" key="12">
    <source>
        <dbReference type="ARBA" id="ARBA00023136"/>
    </source>
</evidence>
<evidence type="ECO:0000259" key="16">
    <source>
        <dbReference type="PROSITE" id="PS50885"/>
    </source>
</evidence>
<evidence type="ECO:0000256" key="13">
    <source>
        <dbReference type="SAM" id="Coils"/>
    </source>
</evidence>
<comment type="subcellular location">
    <subcellularLocation>
        <location evidence="2">Membrane</location>
        <topology evidence="2">Multi-pass membrane protein</topology>
    </subcellularLocation>
</comment>
<evidence type="ECO:0000256" key="5">
    <source>
        <dbReference type="ARBA" id="ARBA00022679"/>
    </source>
</evidence>
<evidence type="ECO:0000256" key="2">
    <source>
        <dbReference type="ARBA" id="ARBA00004141"/>
    </source>
</evidence>
<evidence type="ECO:0000256" key="14">
    <source>
        <dbReference type="SAM" id="Phobius"/>
    </source>
</evidence>
<evidence type="ECO:0000313" key="17">
    <source>
        <dbReference type="EMBL" id="BDU50866.1"/>
    </source>
</evidence>
<feature type="coiled-coil region" evidence="13">
    <location>
        <begin position="357"/>
        <end position="395"/>
    </location>
</feature>
<dbReference type="KEGG" id="haby:HLVA_14350"/>
<keyword evidence="7" id="KW-0547">Nucleotide-binding</keyword>
<dbReference type="GO" id="GO:0016020">
    <property type="term" value="C:membrane"/>
    <property type="evidence" value="ECO:0007669"/>
    <property type="project" value="UniProtKB-SubCell"/>
</dbReference>
<dbReference type="InterPro" id="IPR003660">
    <property type="entry name" value="HAMP_dom"/>
</dbReference>
<dbReference type="GO" id="GO:0004673">
    <property type="term" value="F:protein histidine kinase activity"/>
    <property type="evidence" value="ECO:0007669"/>
    <property type="project" value="UniProtKB-EC"/>
</dbReference>
<dbReference type="PANTHER" id="PTHR42878:SF7">
    <property type="entry name" value="SENSOR HISTIDINE KINASE GLRK"/>
    <property type="match status" value="1"/>
</dbReference>